<reference evidence="6 7" key="1">
    <citation type="submission" date="2017-09" db="EMBL/GenBank/DDBJ databases">
        <title>Depth-based differentiation of microbial function through sediment-hosted aquifers and enrichment of novel symbionts in the deep terrestrial subsurface.</title>
        <authorList>
            <person name="Probst A.J."/>
            <person name="Ladd B."/>
            <person name="Jarett J.K."/>
            <person name="Geller-Mcgrath D.E."/>
            <person name="Sieber C.M."/>
            <person name="Emerson J.B."/>
            <person name="Anantharaman K."/>
            <person name="Thomas B.C."/>
            <person name="Malmstrom R."/>
            <person name="Stieglmeier M."/>
            <person name="Klingl A."/>
            <person name="Woyke T."/>
            <person name="Ryan C.M."/>
            <person name="Banfield J.F."/>
        </authorList>
    </citation>
    <scope>NUCLEOTIDE SEQUENCE [LARGE SCALE GENOMIC DNA]</scope>
    <source>
        <strain evidence="6">CG10_big_fil_rev_8_21_14_0_10_45_14</strain>
    </source>
</reference>
<evidence type="ECO:0000256" key="1">
    <source>
        <dbReference type="ARBA" id="ARBA00008563"/>
    </source>
</evidence>
<dbReference type="InterPro" id="IPR001787">
    <property type="entry name" value="Ribosomal_bL21"/>
</dbReference>
<dbReference type="Pfam" id="PF00829">
    <property type="entry name" value="Ribosomal_L21p"/>
    <property type="match status" value="1"/>
</dbReference>
<evidence type="ECO:0000256" key="2">
    <source>
        <dbReference type="ARBA" id="ARBA00022980"/>
    </source>
</evidence>
<keyword evidence="4 5" id="KW-0694">RNA-binding</keyword>
<dbReference type="GO" id="GO:0003735">
    <property type="term" value="F:structural constituent of ribosome"/>
    <property type="evidence" value="ECO:0007669"/>
    <property type="project" value="InterPro"/>
</dbReference>
<protein>
    <recommendedName>
        <fullName evidence="4">Large ribosomal subunit protein bL21</fullName>
    </recommendedName>
</protein>
<keyword evidence="2 4" id="KW-0689">Ribosomal protein</keyword>
<dbReference type="InterPro" id="IPR028909">
    <property type="entry name" value="bL21-like"/>
</dbReference>
<keyword evidence="3 4" id="KW-0687">Ribonucleoprotein</keyword>
<evidence type="ECO:0000256" key="5">
    <source>
        <dbReference type="RuleBase" id="RU000562"/>
    </source>
</evidence>
<dbReference type="NCBIfam" id="TIGR00061">
    <property type="entry name" value="L21"/>
    <property type="match status" value="1"/>
</dbReference>
<organism evidence="6 7">
    <name type="scientific">Candidatus Vogelbacteria bacterium CG10_big_fil_rev_8_21_14_0_10_45_14</name>
    <dbReference type="NCBI Taxonomy" id="1975042"/>
    <lineage>
        <taxon>Bacteria</taxon>
        <taxon>Candidatus Vogeliibacteriota</taxon>
    </lineage>
</organism>
<dbReference type="GO" id="GO:0019843">
    <property type="term" value="F:rRNA binding"/>
    <property type="evidence" value="ECO:0007669"/>
    <property type="project" value="UniProtKB-UniRule"/>
</dbReference>
<dbReference type="InterPro" id="IPR036164">
    <property type="entry name" value="bL21-like_sf"/>
</dbReference>
<comment type="caution">
    <text evidence="6">The sequence shown here is derived from an EMBL/GenBank/DDBJ whole genome shotgun (WGS) entry which is preliminary data.</text>
</comment>
<gene>
    <name evidence="4 6" type="primary">rplU</name>
    <name evidence="6" type="ORF">COV07_02940</name>
</gene>
<dbReference type="AlphaFoldDB" id="A0A2H0RJQ1"/>
<dbReference type="HAMAP" id="MF_01363">
    <property type="entry name" value="Ribosomal_bL21"/>
    <property type="match status" value="1"/>
</dbReference>
<evidence type="ECO:0000256" key="4">
    <source>
        <dbReference type="HAMAP-Rule" id="MF_01363"/>
    </source>
</evidence>
<evidence type="ECO:0000256" key="3">
    <source>
        <dbReference type="ARBA" id="ARBA00023274"/>
    </source>
</evidence>
<evidence type="ECO:0000313" key="6">
    <source>
        <dbReference type="EMBL" id="PIR46670.1"/>
    </source>
</evidence>
<comment type="subunit">
    <text evidence="4">Part of the 50S ribosomal subunit. Contacts protein L20.</text>
</comment>
<dbReference type="SUPFAM" id="SSF141091">
    <property type="entry name" value="L21p-like"/>
    <property type="match status" value="1"/>
</dbReference>
<proteinExistence type="inferred from homology"/>
<evidence type="ECO:0000313" key="7">
    <source>
        <dbReference type="Proteomes" id="UP000230833"/>
    </source>
</evidence>
<dbReference type="PANTHER" id="PTHR21349:SF0">
    <property type="entry name" value="LARGE RIBOSOMAL SUBUNIT PROTEIN BL21M"/>
    <property type="match status" value="1"/>
</dbReference>
<dbReference type="EMBL" id="PCYL01000032">
    <property type="protein sequence ID" value="PIR46670.1"/>
    <property type="molecule type" value="Genomic_DNA"/>
</dbReference>
<dbReference type="GO" id="GO:0005737">
    <property type="term" value="C:cytoplasm"/>
    <property type="evidence" value="ECO:0007669"/>
    <property type="project" value="UniProtKB-ARBA"/>
</dbReference>
<sequence length="111" mass="12631">MADQFAVIKTGGKQYIVREGDVLRIEKLATEKDNERKEGDKLVFDKVLLVDDGDSTSIGTPYIEGASVEATFLKAGRTRKVLVLSYKAKSNYRKKNTHRQHYLEVKIEKIK</sequence>
<dbReference type="GO" id="GO:0005840">
    <property type="term" value="C:ribosome"/>
    <property type="evidence" value="ECO:0007669"/>
    <property type="project" value="UniProtKB-KW"/>
</dbReference>
<name>A0A2H0RJQ1_9BACT</name>
<comment type="similarity">
    <text evidence="1 4 5">Belongs to the bacterial ribosomal protein bL21 family.</text>
</comment>
<keyword evidence="4 5" id="KW-0699">rRNA-binding</keyword>
<comment type="function">
    <text evidence="4 5">This protein binds to 23S rRNA in the presence of protein L20.</text>
</comment>
<dbReference type="Proteomes" id="UP000230833">
    <property type="component" value="Unassembled WGS sequence"/>
</dbReference>
<accession>A0A2H0RJQ1</accession>
<dbReference type="PANTHER" id="PTHR21349">
    <property type="entry name" value="50S RIBOSOMAL PROTEIN L21"/>
    <property type="match status" value="1"/>
</dbReference>
<dbReference type="GO" id="GO:0006412">
    <property type="term" value="P:translation"/>
    <property type="evidence" value="ECO:0007669"/>
    <property type="project" value="UniProtKB-UniRule"/>
</dbReference>
<dbReference type="GO" id="GO:1990904">
    <property type="term" value="C:ribonucleoprotein complex"/>
    <property type="evidence" value="ECO:0007669"/>
    <property type="project" value="UniProtKB-KW"/>
</dbReference>